<dbReference type="EMBL" id="VYZN01000040">
    <property type="protein sequence ID" value="KAE9532160.1"/>
    <property type="molecule type" value="Genomic_DNA"/>
</dbReference>
<feature type="transmembrane region" description="Helical" evidence="1">
    <location>
        <begin position="126"/>
        <end position="146"/>
    </location>
</feature>
<keyword evidence="1" id="KW-0812">Transmembrane</keyword>
<feature type="transmembrane region" description="Helical" evidence="1">
    <location>
        <begin position="347"/>
        <end position="367"/>
    </location>
</feature>
<dbReference type="AlphaFoldDB" id="A0A6G0TI13"/>
<comment type="caution">
    <text evidence="2">The sequence shown here is derived from an EMBL/GenBank/DDBJ whole genome shotgun (WGS) entry which is preliminary data.</text>
</comment>
<keyword evidence="1" id="KW-0472">Membrane</keyword>
<keyword evidence="1" id="KW-1133">Transmembrane helix</keyword>
<organism evidence="2 3">
    <name type="scientific">Aphis glycines</name>
    <name type="common">Soybean aphid</name>
    <dbReference type="NCBI Taxonomy" id="307491"/>
    <lineage>
        <taxon>Eukaryota</taxon>
        <taxon>Metazoa</taxon>
        <taxon>Ecdysozoa</taxon>
        <taxon>Arthropoda</taxon>
        <taxon>Hexapoda</taxon>
        <taxon>Insecta</taxon>
        <taxon>Pterygota</taxon>
        <taxon>Neoptera</taxon>
        <taxon>Paraneoptera</taxon>
        <taxon>Hemiptera</taxon>
        <taxon>Sternorrhyncha</taxon>
        <taxon>Aphidomorpha</taxon>
        <taxon>Aphidoidea</taxon>
        <taxon>Aphididae</taxon>
        <taxon>Aphidini</taxon>
        <taxon>Aphis</taxon>
        <taxon>Aphis</taxon>
    </lineage>
</organism>
<evidence type="ECO:0000256" key="1">
    <source>
        <dbReference type="SAM" id="Phobius"/>
    </source>
</evidence>
<keyword evidence="3" id="KW-1185">Reference proteome</keyword>
<accession>A0A6G0TI13</accession>
<reference evidence="2 3" key="1">
    <citation type="submission" date="2019-08" db="EMBL/GenBank/DDBJ databases">
        <title>The genome of the soybean aphid Biotype 1, its phylome, world population structure and adaptation to the North American continent.</title>
        <authorList>
            <person name="Giordano R."/>
            <person name="Donthu R.K."/>
            <person name="Hernandez A.G."/>
            <person name="Wright C.L."/>
            <person name="Zimin A.V."/>
        </authorList>
    </citation>
    <scope>NUCLEOTIDE SEQUENCE [LARGE SCALE GENOMIC DNA]</scope>
    <source>
        <tissue evidence="2">Whole aphids</tissue>
    </source>
</reference>
<evidence type="ECO:0000313" key="2">
    <source>
        <dbReference type="EMBL" id="KAE9532160.1"/>
    </source>
</evidence>
<dbReference type="Proteomes" id="UP000475862">
    <property type="component" value="Unassembled WGS sequence"/>
</dbReference>
<feature type="transmembrane region" description="Helical" evidence="1">
    <location>
        <begin position="20"/>
        <end position="38"/>
    </location>
</feature>
<feature type="transmembrane region" description="Helical" evidence="1">
    <location>
        <begin position="167"/>
        <end position="187"/>
    </location>
</feature>
<proteinExistence type="predicted"/>
<name>A0A6G0TI13_APHGL</name>
<feature type="transmembrane region" description="Helical" evidence="1">
    <location>
        <begin position="230"/>
        <end position="249"/>
    </location>
</feature>
<dbReference type="OrthoDB" id="6595932at2759"/>
<feature type="transmembrane region" description="Helical" evidence="1">
    <location>
        <begin position="270"/>
        <end position="288"/>
    </location>
</feature>
<gene>
    <name evidence="2" type="ORF">AGLY_010362</name>
</gene>
<feature type="transmembrane region" description="Helical" evidence="1">
    <location>
        <begin position="50"/>
        <end position="75"/>
    </location>
</feature>
<protein>
    <submittedName>
        <fullName evidence="2">Uncharacterized protein</fullName>
    </submittedName>
</protein>
<sequence>MNLQLSDVFKFKFEKSTKQILNSAFLVCNRLGAFPIVYDKSSRLFSTSKCGLFITLVHVVIVGLQIYTHLTMIFYGVIKKTSAVTSIVLSTNGIGLLCMLLRRMVFVSDTVKCYNSLSEWSVDISIRRSSIVIMYISIVAVLIEFVGDSIERRMRNKLMNLDNITTYAFLGFEMQMIHTFYAIGRFYSDLNNYVQSDLIDDFERIRQARQRNLLLYTFCKKFNSHYSIDLIILLSCYQLYVLLVLFKLMDSLAKSIATDNFLYNFVNLKVIIRIIRITRLFMVFIYLVESSSYLHKKSVFTFYHILRNRVNCLKHQTKEQVYLFLNELNATEVNISANDCYDVNKKFLYSVFSSIIGFIVLVVSFLCNRF</sequence>
<evidence type="ECO:0000313" key="3">
    <source>
        <dbReference type="Proteomes" id="UP000475862"/>
    </source>
</evidence>
<feature type="transmembrane region" description="Helical" evidence="1">
    <location>
        <begin position="87"/>
        <end position="106"/>
    </location>
</feature>